<gene>
    <name evidence="1" type="ORF">M011DRAFT_170631</name>
</gene>
<keyword evidence="2" id="KW-1185">Reference proteome</keyword>
<name>A0A6A6V2R2_9PLEO</name>
<organism evidence="1 2">
    <name type="scientific">Sporormia fimetaria CBS 119925</name>
    <dbReference type="NCBI Taxonomy" id="1340428"/>
    <lineage>
        <taxon>Eukaryota</taxon>
        <taxon>Fungi</taxon>
        <taxon>Dikarya</taxon>
        <taxon>Ascomycota</taxon>
        <taxon>Pezizomycotina</taxon>
        <taxon>Dothideomycetes</taxon>
        <taxon>Pleosporomycetidae</taxon>
        <taxon>Pleosporales</taxon>
        <taxon>Sporormiaceae</taxon>
        <taxon>Sporormia</taxon>
    </lineage>
</organism>
<evidence type="ECO:0000313" key="2">
    <source>
        <dbReference type="Proteomes" id="UP000799440"/>
    </source>
</evidence>
<protein>
    <submittedName>
        <fullName evidence="1">Uncharacterized protein</fullName>
    </submittedName>
</protein>
<reference evidence="1" key="1">
    <citation type="journal article" date="2020" name="Stud. Mycol.">
        <title>101 Dothideomycetes genomes: a test case for predicting lifestyles and emergence of pathogens.</title>
        <authorList>
            <person name="Haridas S."/>
            <person name="Albert R."/>
            <person name="Binder M."/>
            <person name="Bloem J."/>
            <person name="Labutti K."/>
            <person name="Salamov A."/>
            <person name="Andreopoulos B."/>
            <person name="Baker S."/>
            <person name="Barry K."/>
            <person name="Bills G."/>
            <person name="Bluhm B."/>
            <person name="Cannon C."/>
            <person name="Castanera R."/>
            <person name="Culley D."/>
            <person name="Daum C."/>
            <person name="Ezra D."/>
            <person name="Gonzalez J."/>
            <person name="Henrissat B."/>
            <person name="Kuo A."/>
            <person name="Liang C."/>
            <person name="Lipzen A."/>
            <person name="Lutzoni F."/>
            <person name="Magnuson J."/>
            <person name="Mondo S."/>
            <person name="Nolan M."/>
            <person name="Ohm R."/>
            <person name="Pangilinan J."/>
            <person name="Park H.-J."/>
            <person name="Ramirez L."/>
            <person name="Alfaro M."/>
            <person name="Sun H."/>
            <person name="Tritt A."/>
            <person name="Yoshinaga Y."/>
            <person name="Zwiers L.-H."/>
            <person name="Turgeon B."/>
            <person name="Goodwin S."/>
            <person name="Spatafora J."/>
            <person name="Crous P."/>
            <person name="Grigoriev I."/>
        </authorList>
    </citation>
    <scope>NUCLEOTIDE SEQUENCE</scope>
    <source>
        <strain evidence="1">CBS 119925</strain>
    </source>
</reference>
<dbReference type="Proteomes" id="UP000799440">
    <property type="component" value="Unassembled WGS sequence"/>
</dbReference>
<dbReference type="AlphaFoldDB" id="A0A6A6V2R2"/>
<dbReference type="EMBL" id="MU006589">
    <property type="protein sequence ID" value="KAF2744313.1"/>
    <property type="molecule type" value="Genomic_DNA"/>
</dbReference>
<proteinExistence type="predicted"/>
<sequence>MEEGRKRVLGVAGGAAGVWEGHMRKVNPMLSTFISRDRSRDCPAPSRRSRRALAARVVAVIPGVQRPQRDANCAVCTSRRKSFSVAQERRGGDKRQATRFGRAVHGCELVGGLGPQPCVAHALEEGTPQGCEMFDSNERGPKSPETAGKVANADVEEMGRGEGLMEVVGCRLAATGSLEGAGRGCDAGDAIGDLVIRVCCLGASRANLKPTLPAPGHLFSFSPPRTVLPS</sequence>
<evidence type="ECO:0000313" key="1">
    <source>
        <dbReference type="EMBL" id="KAF2744313.1"/>
    </source>
</evidence>
<accession>A0A6A6V2R2</accession>